<organism evidence="2 3">
    <name type="scientific">Streptomyces thermospinosisporus</name>
    <dbReference type="NCBI Taxonomy" id="161482"/>
    <lineage>
        <taxon>Bacteria</taxon>
        <taxon>Bacillati</taxon>
        <taxon>Actinomycetota</taxon>
        <taxon>Actinomycetes</taxon>
        <taxon>Kitasatosporales</taxon>
        <taxon>Streptomycetaceae</taxon>
        <taxon>Streptomyces</taxon>
    </lineage>
</organism>
<comment type="caution">
    <text evidence="2">The sequence shown here is derived from an EMBL/GenBank/DDBJ whole genome shotgun (WGS) entry which is preliminary data.</text>
</comment>
<sequence length="221" mass="25022">MTDQRSPGFRFYEIQDLLSAYAAHDFTFDDTPETPGPALSAYLRIVSRDPQRAATAVDQIDDLLRTGLFSPEIADDIELFPKIEPRSGRSVEECFRIIREHLVRNMRDPMPPSRSIPENRWECRERFPELSQFLGGHFHQDFSAVYTSYSEAVEDYLSGASAADLSQLLQDIADFLSMAATDEDLWQAASALGMDVYPPQGVGIRRWLEEVAETVRGRLQG</sequence>
<dbReference type="EMBL" id="BAAAIZ010000053">
    <property type="protein sequence ID" value="GAA1427210.1"/>
    <property type="molecule type" value="Genomic_DNA"/>
</dbReference>
<dbReference type="RefSeq" id="WP_344014304.1">
    <property type="nucleotide sequence ID" value="NZ_BAAAIZ010000053.1"/>
</dbReference>
<dbReference type="Pfam" id="PF18593">
    <property type="entry name" value="CdiI_2"/>
    <property type="match status" value="1"/>
</dbReference>
<gene>
    <name evidence="2" type="ORF">GCM10009601_38060</name>
</gene>
<feature type="domain" description="CdiI immunity protein" evidence="1">
    <location>
        <begin position="126"/>
        <end position="214"/>
    </location>
</feature>
<evidence type="ECO:0000313" key="2">
    <source>
        <dbReference type="EMBL" id="GAA1427210.1"/>
    </source>
</evidence>
<proteinExistence type="predicted"/>
<dbReference type="InterPro" id="IPR041129">
    <property type="entry name" value="CdiI_2"/>
</dbReference>
<keyword evidence="3" id="KW-1185">Reference proteome</keyword>
<name>A0ABN1Z2H7_9ACTN</name>
<reference evidence="2 3" key="1">
    <citation type="journal article" date="2019" name="Int. J. Syst. Evol. Microbiol.">
        <title>The Global Catalogue of Microorganisms (GCM) 10K type strain sequencing project: providing services to taxonomists for standard genome sequencing and annotation.</title>
        <authorList>
            <consortium name="The Broad Institute Genomics Platform"/>
            <consortium name="The Broad Institute Genome Sequencing Center for Infectious Disease"/>
            <person name="Wu L."/>
            <person name="Ma J."/>
        </authorList>
    </citation>
    <scope>NUCLEOTIDE SEQUENCE [LARGE SCALE GENOMIC DNA]</scope>
    <source>
        <strain evidence="2 3">JCM 11756</strain>
    </source>
</reference>
<protein>
    <recommendedName>
        <fullName evidence="1">CdiI immunity protein domain-containing protein</fullName>
    </recommendedName>
</protein>
<evidence type="ECO:0000313" key="3">
    <source>
        <dbReference type="Proteomes" id="UP001500973"/>
    </source>
</evidence>
<dbReference type="Proteomes" id="UP001500973">
    <property type="component" value="Unassembled WGS sequence"/>
</dbReference>
<accession>A0ABN1Z2H7</accession>
<evidence type="ECO:0000259" key="1">
    <source>
        <dbReference type="Pfam" id="PF18593"/>
    </source>
</evidence>